<comment type="caution">
    <text evidence="2">The sequence shown here is derived from an EMBL/GenBank/DDBJ whole genome shotgun (WGS) entry which is preliminary data.</text>
</comment>
<proteinExistence type="predicted"/>
<keyword evidence="3" id="KW-1185">Reference proteome</keyword>
<dbReference type="AlphaFoldDB" id="A0A498KQZ7"/>
<evidence type="ECO:0000313" key="2">
    <source>
        <dbReference type="EMBL" id="RXI07503.1"/>
    </source>
</evidence>
<keyword evidence="1" id="KW-0472">Membrane</keyword>
<gene>
    <name evidence="2" type="ORF">DVH24_005276</name>
</gene>
<accession>A0A498KQZ7</accession>
<name>A0A498KQZ7_MALDO</name>
<protein>
    <submittedName>
        <fullName evidence="2">Uncharacterized protein</fullName>
    </submittedName>
</protein>
<evidence type="ECO:0000256" key="1">
    <source>
        <dbReference type="SAM" id="Phobius"/>
    </source>
</evidence>
<feature type="transmembrane region" description="Helical" evidence="1">
    <location>
        <begin position="6"/>
        <end position="22"/>
    </location>
</feature>
<dbReference type="PANTHER" id="PTHR36619:SF3">
    <property type="entry name" value="TRANSMEMBRANE PROTEIN"/>
    <property type="match status" value="1"/>
</dbReference>
<evidence type="ECO:0000313" key="3">
    <source>
        <dbReference type="Proteomes" id="UP000290289"/>
    </source>
</evidence>
<dbReference type="EMBL" id="RDQH01000327">
    <property type="protein sequence ID" value="RXI07503.1"/>
    <property type="molecule type" value="Genomic_DNA"/>
</dbReference>
<organism evidence="2 3">
    <name type="scientific">Malus domestica</name>
    <name type="common">Apple</name>
    <name type="synonym">Pyrus malus</name>
    <dbReference type="NCBI Taxonomy" id="3750"/>
    <lineage>
        <taxon>Eukaryota</taxon>
        <taxon>Viridiplantae</taxon>
        <taxon>Streptophyta</taxon>
        <taxon>Embryophyta</taxon>
        <taxon>Tracheophyta</taxon>
        <taxon>Spermatophyta</taxon>
        <taxon>Magnoliopsida</taxon>
        <taxon>eudicotyledons</taxon>
        <taxon>Gunneridae</taxon>
        <taxon>Pentapetalae</taxon>
        <taxon>rosids</taxon>
        <taxon>fabids</taxon>
        <taxon>Rosales</taxon>
        <taxon>Rosaceae</taxon>
        <taxon>Amygdaloideae</taxon>
        <taxon>Maleae</taxon>
        <taxon>Malus</taxon>
    </lineage>
</organism>
<dbReference type="Proteomes" id="UP000290289">
    <property type="component" value="Chromosome 1"/>
</dbReference>
<sequence>MPFKSASFYLMAMLYHFLIILAPPPTILQRSVEGRVVAAIRPLDSIPSSPSNYVPLKVPYENKGGHDVAPNGFGSHIVESCLPKGFRRSSAPSHYVNGHTFGSELCSSSKGKNSP</sequence>
<dbReference type="PANTHER" id="PTHR36619">
    <property type="entry name" value="OS04G0208900 PROTEIN"/>
    <property type="match status" value="1"/>
</dbReference>
<reference evidence="2 3" key="1">
    <citation type="submission" date="2018-10" db="EMBL/GenBank/DDBJ databases">
        <title>A high-quality apple genome assembly.</title>
        <authorList>
            <person name="Hu J."/>
        </authorList>
    </citation>
    <scope>NUCLEOTIDE SEQUENCE [LARGE SCALE GENOMIC DNA]</scope>
    <source>
        <strain evidence="3">cv. HFTH1</strain>
        <tissue evidence="2">Young leaf</tissue>
    </source>
</reference>
<keyword evidence="1" id="KW-0812">Transmembrane</keyword>
<keyword evidence="1" id="KW-1133">Transmembrane helix</keyword>